<gene>
    <name evidence="1" type="ORF">GCM10022384_55780</name>
</gene>
<name>A0ABP7RSV8_9ACTN</name>
<evidence type="ECO:0000313" key="2">
    <source>
        <dbReference type="Proteomes" id="UP001500034"/>
    </source>
</evidence>
<dbReference type="RefSeq" id="WP_345596119.1">
    <property type="nucleotide sequence ID" value="NZ_BAABCQ010000146.1"/>
</dbReference>
<evidence type="ECO:0000313" key="1">
    <source>
        <dbReference type="EMBL" id="GAA4001764.1"/>
    </source>
</evidence>
<keyword evidence="2" id="KW-1185">Reference proteome</keyword>
<sequence length="356" mass="38649">MADADTIDYLDNLGTKDRCTRHGMRVDAYVLCLPETENFREALRAWMQANRVKADGRHPVRSADEFAAAQQRKLLKTVGCTTSSTEAGTARRSLRLALEGTPVREHRMESSVLGQWPTSFQEAVTTVAHALDESRPTHDYGPLPQAVRKATRLYAAATFPSSYGMVLEEAPTDEDEPPLPGVASTESLLDRAMGTVLDITDRAEAGPGAIDAVIETALPLGGRVFNRLADLTEVLADSGTDVSLTRSSPYNGVRTSRLGSQNAQRCRDALRAAQPEEHSERSAGRLVGGSVLRGTVEIETADRGVITARVDHEVTSLLSAYANRRITAEVLVSTVRSPHGREHHSYVVLNLALHTS</sequence>
<comment type="caution">
    <text evidence="1">The sequence shown here is derived from an EMBL/GenBank/DDBJ whole genome shotgun (WGS) entry which is preliminary data.</text>
</comment>
<organism evidence="1 2">
    <name type="scientific">Streptomyces marokkonensis</name>
    <dbReference type="NCBI Taxonomy" id="324855"/>
    <lineage>
        <taxon>Bacteria</taxon>
        <taxon>Bacillati</taxon>
        <taxon>Actinomycetota</taxon>
        <taxon>Actinomycetes</taxon>
        <taxon>Kitasatosporales</taxon>
        <taxon>Streptomycetaceae</taxon>
        <taxon>Streptomyces</taxon>
    </lineage>
</organism>
<dbReference type="PROSITE" id="PS00141">
    <property type="entry name" value="ASP_PROTEASE"/>
    <property type="match status" value="1"/>
</dbReference>
<accession>A0ABP7RSV8</accession>
<proteinExistence type="predicted"/>
<dbReference type="Proteomes" id="UP001500034">
    <property type="component" value="Unassembled WGS sequence"/>
</dbReference>
<dbReference type="EMBL" id="BAABCQ010000146">
    <property type="protein sequence ID" value="GAA4001764.1"/>
    <property type="molecule type" value="Genomic_DNA"/>
</dbReference>
<dbReference type="InterPro" id="IPR001969">
    <property type="entry name" value="Aspartic_peptidase_AS"/>
</dbReference>
<protein>
    <submittedName>
        <fullName evidence="1">Uncharacterized protein</fullName>
    </submittedName>
</protein>
<reference evidence="2" key="1">
    <citation type="journal article" date="2019" name="Int. J. Syst. Evol. Microbiol.">
        <title>The Global Catalogue of Microorganisms (GCM) 10K type strain sequencing project: providing services to taxonomists for standard genome sequencing and annotation.</title>
        <authorList>
            <consortium name="The Broad Institute Genomics Platform"/>
            <consortium name="The Broad Institute Genome Sequencing Center for Infectious Disease"/>
            <person name="Wu L."/>
            <person name="Ma J."/>
        </authorList>
    </citation>
    <scope>NUCLEOTIDE SEQUENCE [LARGE SCALE GENOMIC DNA]</scope>
    <source>
        <strain evidence="2">JCM 17027</strain>
    </source>
</reference>